<dbReference type="EC" id="3.4.26.1" evidence="10"/>
<evidence type="ECO:0000256" key="5">
    <source>
        <dbReference type="ARBA" id="ARBA00022801"/>
    </source>
</evidence>
<comment type="similarity">
    <text evidence="2">Belongs to the peptidase U48 family.</text>
</comment>
<keyword evidence="6" id="KW-0256">Endoplasmic reticulum</keyword>
<feature type="transmembrane region" description="Helical" evidence="11">
    <location>
        <begin position="180"/>
        <end position="197"/>
    </location>
</feature>
<dbReference type="eggNOG" id="KOG4130">
    <property type="taxonomic scope" value="Eukaryota"/>
</dbReference>
<proteinExistence type="inferred from homology"/>
<dbReference type="STRING" id="284811.Q75FB7"/>
<feature type="domain" description="CAAX prenyl protease 2/Lysostaphin resistance protein A-like" evidence="12">
    <location>
        <begin position="146"/>
        <end position="253"/>
    </location>
</feature>
<keyword evidence="3" id="KW-0645">Protease</keyword>
<evidence type="ECO:0000313" key="13">
    <source>
        <dbReference type="EMBL" id="AAS50180.1"/>
    </source>
</evidence>
<dbReference type="OrthoDB" id="271604at2759"/>
<reference evidence="13 14" key="1">
    <citation type="journal article" date="2004" name="Science">
        <title>The Ashbya gossypii genome as a tool for mapping the ancient Saccharomyces cerevisiae genome.</title>
        <authorList>
            <person name="Dietrich F.S."/>
            <person name="Voegeli S."/>
            <person name="Brachat S."/>
            <person name="Lerch A."/>
            <person name="Gates K."/>
            <person name="Steiner S."/>
            <person name="Mohr C."/>
            <person name="Pohlmann R."/>
            <person name="Luedi P."/>
            <person name="Choi S."/>
            <person name="Wing R.A."/>
            <person name="Flavier A."/>
            <person name="Gaffney T.D."/>
            <person name="Philippsen P."/>
        </authorList>
    </citation>
    <scope>NUCLEOTIDE SEQUENCE [LARGE SCALE GENOMIC DNA]</scope>
    <source>
        <strain evidence="14">ATCC 10895 / CBS 109.51 / FGSC 9923 / NRRL Y-1056</strain>
    </source>
</reference>
<feature type="transmembrane region" description="Helical" evidence="11">
    <location>
        <begin position="209"/>
        <end position="233"/>
    </location>
</feature>
<dbReference type="PANTHER" id="PTHR13046">
    <property type="entry name" value="PROTEASE U48 CAAX PRENYL PROTEASE RCE1"/>
    <property type="match status" value="1"/>
</dbReference>
<evidence type="ECO:0000256" key="4">
    <source>
        <dbReference type="ARBA" id="ARBA00022692"/>
    </source>
</evidence>
<keyword evidence="8 11" id="KW-0472">Membrane</keyword>
<evidence type="ECO:0000256" key="9">
    <source>
        <dbReference type="ARBA" id="ARBA00047280"/>
    </source>
</evidence>
<evidence type="ECO:0000259" key="12">
    <source>
        <dbReference type="Pfam" id="PF02517"/>
    </source>
</evidence>
<keyword evidence="14" id="KW-1185">Reference proteome</keyword>
<evidence type="ECO:0000256" key="1">
    <source>
        <dbReference type="ARBA" id="ARBA00004477"/>
    </source>
</evidence>
<comment type="subcellular location">
    <subcellularLocation>
        <location evidence="1">Endoplasmic reticulum membrane</location>
        <topology evidence="1">Multi-pass membrane protein</topology>
    </subcellularLocation>
</comment>
<sequence>MFPSSATLLSFYAATSYVAALYVFPGRRIYGHASRNDPKAIWYGMKAVGCGVLANLLIIPWLQSRLASDGFSFVDCFFRLGLVPGAYAHFRGLHWDTLAYATDILRALSILGSLYAADLLDSAAYYLLVPDTSPVVDLVDRLSCTTGLRNYVFGPITEELVYTSMVLQNYRLLQPTISRAMLLLATPMFFGVAHVHHARQLLATGHRPAQVALTSSFQILYTTLFGTFTNYIYYHTAGNLWACILLHAVCNYLSFPSLSSDVFADYCAKVPPALRALWKMRLLHAWGYTYRLCLLCGLLAFLDGIRTFSSSAGDLFLDA</sequence>
<evidence type="ECO:0000256" key="6">
    <source>
        <dbReference type="ARBA" id="ARBA00022824"/>
    </source>
</evidence>
<feature type="transmembrane region" description="Helical" evidence="11">
    <location>
        <begin position="40"/>
        <end position="62"/>
    </location>
</feature>
<dbReference type="InParanoid" id="Q75FB7"/>
<dbReference type="GO" id="GO:0004222">
    <property type="term" value="F:metalloendopeptidase activity"/>
    <property type="evidence" value="ECO:0000318"/>
    <property type="project" value="GO_Central"/>
</dbReference>
<evidence type="ECO:0000256" key="8">
    <source>
        <dbReference type="ARBA" id="ARBA00023136"/>
    </source>
</evidence>
<dbReference type="GeneID" id="4618437"/>
<dbReference type="InterPro" id="IPR039731">
    <property type="entry name" value="Rce1"/>
</dbReference>
<dbReference type="HOGENOM" id="CLU_049909_1_0_1"/>
<keyword evidence="5" id="KW-0378">Hydrolase</keyword>
<dbReference type="MEROPS" id="G05.001"/>
<accession>Q75FB7</accession>
<evidence type="ECO:0000256" key="10">
    <source>
        <dbReference type="ARBA" id="ARBA00049729"/>
    </source>
</evidence>
<dbReference type="AlphaFoldDB" id="Q75FB7"/>
<comment type="catalytic activity">
    <reaction evidence="9">
        <text>Hydrolyzes the peptide bond -P2-(S-farnesyl or geranylgeranyl)C-P1'-P2'-P3'-COOH where P1' and P2' are amino acids with aliphatic sidechains and P3' is any C-terminal residue.</text>
        <dbReference type="EC" id="3.4.26.1"/>
    </reaction>
</comment>
<evidence type="ECO:0000256" key="2">
    <source>
        <dbReference type="ARBA" id="ARBA00006897"/>
    </source>
</evidence>
<evidence type="ECO:0000256" key="3">
    <source>
        <dbReference type="ARBA" id="ARBA00022670"/>
    </source>
</evidence>
<reference evidence="14" key="2">
    <citation type="journal article" date="2013" name="G3 (Bethesda)">
        <title>Genomes of Ashbya fungi isolated from insects reveal four mating-type loci, numerous translocations, lack of transposons, and distinct gene duplications.</title>
        <authorList>
            <person name="Dietrich F.S."/>
            <person name="Voegeli S."/>
            <person name="Kuo S."/>
            <person name="Philippsen P."/>
        </authorList>
    </citation>
    <scope>GENOME REANNOTATION</scope>
    <source>
        <strain evidence="14">ATCC 10895 / CBS 109.51 / FGSC 9923 / NRRL Y-1056</strain>
    </source>
</reference>
<dbReference type="KEGG" id="ago:AGOS_AAL186W"/>
<name>Q75FB7_EREGS</name>
<evidence type="ECO:0000313" key="14">
    <source>
        <dbReference type="Proteomes" id="UP000000591"/>
    </source>
</evidence>
<dbReference type="Pfam" id="PF02517">
    <property type="entry name" value="Rce1-like"/>
    <property type="match status" value="1"/>
</dbReference>
<evidence type="ECO:0000256" key="11">
    <source>
        <dbReference type="SAM" id="Phobius"/>
    </source>
</evidence>
<organism evidence="13 14">
    <name type="scientific">Eremothecium gossypii (strain ATCC 10895 / CBS 109.51 / FGSC 9923 / NRRL Y-1056)</name>
    <name type="common">Yeast</name>
    <name type="synonym">Ashbya gossypii</name>
    <dbReference type="NCBI Taxonomy" id="284811"/>
    <lineage>
        <taxon>Eukaryota</taxon>
        <taxon>Fungi</taxon>
        <taxon>Dikarya</taxon>
        <taxon>Ascomycota</taxon>
        <taxon>Saccharomycotina</taxon>
        <taxon>Saccharomycetes</taxon>
        <taxon>Saccharomycetales</taxon>
        <taxon>Saccharomycetaceae</taxon>
        <taxon>Eremothecium</taxon>
    </lineage>
</organism>
<dbReference type="OMA" id="HSFCNWC"/>
<dbReference type="RefSeq" id="NP_982356.1">
    <property type="nucleotide sequence ID" value="NM_207709.1"/>
</dbReference>
<dbReference type="GO" id="GO:0005789">
    <property type="term" value="C:endoplasmic reticulum membrane"/>
    <property type="evidence" value="ECO:0000318"/>
    <property type="project" value="GO_Central"/>
</dbReference>
<dbReference type="EMBL" id="AE016814">
    <property type="protein sequence ID" value="AAS50180.1"/>
    <property type="molecule type" value="Genomic_DNA"/>
</dbReference>
<gene>
    <name evidence="13" type="ORF">AGOS_AAL186W</name>
</gene>
<keyword evidence="7 11" id="KW-1133">Transmembrane helix</keyword>
<keyword evidence="4 11" id="KW-0812">Transmembrane</keyword>
<dbReference type="Proteomes" id="UP000000591">
    <property type="component" value="Chromosome I"/>
</dbReference>
<dbReference type="InterPro" id="IPR003675">
    <property type="entry name" value="Rce1/LyrA-like_dom"/>
</dbReference>
<dbReference type="GO" id="GO:0007323">
    <property type="term" value="P:peptide pheromone maturation"/>
    <property type="evidence" value="ECO:0007669"/>
    <property type="project" value="EnsemblFungi"/>
</dbReference>
<protein>
    <recommendedName>
        <fullName evidence="10">intramembrane prenyl-peptidase Rce1</fullName>
        <ecNumber evidence="10">3.4.26.1</ecNumber>
    </recommendedName>
</protein>
<feature type="transmembrane region" description="Helical" evidence="11">
    <location>
        <begin position="283"/>
        <end position="302"/>
    </location>
</feature>
<dbReference type="FunCoup" id="Q75FB7">
    <property type="interactions" value="307"/>
</dbReference>
<evidence type="ECO:0000256" key="7">
    <source>
        <dbReference type="ARBA" id="ARBA00022989"/>
    </source>
</evidence>
<dbReference type="GO" id="GO:0071586">
    <property type="term" value="P:CAAX-box protein processing"/>
    <property type="evidence" value="ECO:0000318"/>
    <property type="project" value="GO_Central"/>
</dbReference>
<dbReference type="PANTHER" id="PTHR13046:SF0">
    <property type="entry name" value="CAAX PRENYL PROTEASE 2"/>
    <property type="match status" value="1"/>
</dbReference>